<dbReference type="Proteomes" id="UP000814140">
    <property type="component" value="Unassembled WGS sequence"/>
</dbReference>
<keyword evidence="2" id="KW-1185">Reference proteome</keyword>
<comment type="caution">
    <text evidence="1">The sequence shown here is derived from an EMBL/GenBank/DDBJ whole genome shotgun (WGS) entry which is preliminary data.</text>
</comment>
<sequence length="325" mass="36051">MVVRLPGSLVSRSLRTRTPSLLRLSFTRGIGSTTSTNTPAVEDPDAYCKAFVRKHDYESFLVSQFYPKAKQKGYFALKAFYVELSTIQDSVSNAMIGEMRMQFWRDAVKAMSDGRPPHHPIAIALHNASQAGNLAPYHLKRIVDARASELQAPAHLTVDSLTAHAESTSSTLIYLLLALMQLSSETLSHAGSHLGVAQSISTLLRALPFHASKGRMVIPAEITAKHGVSQEDVFRRGPAAPGLDDAVFEFATVANDHIITARDMFKDTGGKVPRVAMPVFSAGIPVTTYLQRLEAVNFDVFHPSLQLRHWKLPWRVWRSYYKCTF</sequence>
<gene>
    <name evidence="1" type="ORF">BV25DRAFT_1565467</name>
</gene>
<proteinExistence type="predicted"/>
<name>A0ACB8SJF2_9AGAM</name>
<reference evidence="1" key="1">
    <citation type="submission" date="2021-03" db="EMBL/GenBank/DDBJ databases">
        <authorList>
            <consortium name="DOE Joint Genome Institute"/>
            <person name="Ahrendt S."/>
            <person name="Looney B.P."/>
            <person name="Miyauchi S."/>
            <person name="Morin E."/>
            <person name="Drula E."/>
            <person name="Courty P.E."/>
            <person name="Chicoki N."/>
            <person name="Fauchery L."/>
            <person name="Kohler A."/>
            <person name="Kuo A."/>
            <person name="Labutti K."/>
            <person name="Pangilinan J."/>
            <person name="Lipzen A."/>
            <person name="Riley R."/>
            <person name="Andreopoulos W."/>
            <person name="He G."/>
            <person name="Johnson J."/>
            <person name="Barry K.W."/>
            <person name="Grigoriev I.V."/>
            <person name="Nagy L."/>
            <person name="Hibbett D."/>
            <person name="Henrissat B."/>
            <person name="Matheny P.B."/>
            <person name="Labbe J."/>
            <person name="Martin F."/>
        </authorList>
    </citation>
    <scope>NUCLEOTIDE SEQUENCE</scope>
    <source>
        <strain evidence="1">HHB10654</strain>
    </source>
</reference>
<protein>
    <submittedName>
        <fullName evidence="1">Uncharacterized protein</fullName>
    </submittedName>
</protein>
<evidence type="ECO:0000313" key="2">
    <source>
        <dbReference type="Proteomes" id="UP000814140"/>
    </source>
</evidence>
<evidence type="ECO:0000313" key="1">
    <source>
        <dbReference type="EMBL" id="KAI0056570.1"/>
    </source>
</evidence>
<reference evidence="1" key="2">
    <citation type="journal article" date="2022" name="New Phytol.">
        <title>Evolutionary transition to the ectomycorrhizal habit in the genomes of a hyperdiverse lineage of mushroom-forming fungi.</title>
        <authorList>
            <person name="Looney B."/>
            <person name="Miyauchi S."/>
            <person name="Morin E."/>
            <person name="Drula E."/>
            <person name="Courty P.E."/>
            <person name="Kohler A."/>
            <person name="Kuo A."/>
            <person name="LaButti K."/>
            <person name="Pangilinan J."/>
            <person name="Lipzen A."/>
            <person name="Riley R."/>
            <person name="Andreopoulos W."/>
            <person name="He G."/>
            <person name="Johnson J."/>
            <person name="Nolan M."/>
            <person name="Tritt A."/>
            <person name="Barry K.W."/>
            <person name="Grigoriev I.V."/>
            <person name="Nagy L.G."/>
            <person name="Hibbett D."/>
            <person name="Henrissat B."/>
            <person name="Matheny P.B."/>
            <person name="Labbe J."/>
            <person name="Martin F.M."/>
        </authorList>
    </citation>
    <scope>NUCLEOTIDE SEQUENCE</scope>
    <source>
        <strain evidence="1">HHB10654</strain>
    </source>
</reference>
<dbReference type="EMBL" id="MU277262">
    <property type="protein sequence ID" value="KAI0056570.1"/>
    <property type="molecule type" value="Genomic_DNA"/>
</dbReference>
<accession>A0ACB8SJF2</accession>
<organism evidence="1 2">
    <name type="scientific">Artomyces pyxidatus</name>
    <dbReference type="NCBI Taxonomy" id="48021"/>
    <lineage>
        <taxon>Eukaryota</taxon>
        <taxon>Fungi</taxon>
        <taxon>Dikarya</taxon>
        <taxon>Basidiomycota</taxon>
        <taxon>Agaricomycotina</taxon>
        <taxon>Agaricomycetes</taxon>
        <taxon>Russulales</taxon>
        <taxon>Auriscalpiaceae</taxon>
        <taxon>Artomyces</taxon>
    </lineage>
</organism>